<feature type="coiled-coil region" evidence="1">
    <location>
        <begin position="198"/>
        <end position="266"/>
    </location>
</feature>
<accession>A0A6P5M2S1</accession>
<dbReference type="CTD" id="57577"/>
<dbReference type="InParanoid" id="A0A6P5M2S1"/>
<gene>
    <name evidence="4" type="primary">CCDC191</name>
</gene>
<keyword evidence="1" id="KW-0175">Coiled coil</keyword>
<keyword evidence="3" id="KW-1185">Reference proteome</keyword>
<dbReference type="PANTHER" id="PTHR22028:SF5">
    <property type="entry name" value="COILED-COIL DOMAIN-CONTAINING PROTEIN 191"/>
    <property type="match status" value="1"/>
</dbReference>
<dbReference type="Proteomes" id="UP000515140">
    <property type="component" value="Unplaced"/>
</dbReference>
<feature type="compositionally biased region" description="Low complexity" evidence="2">
    <location>
        <begin position="484"/>
        <end position="493"/>
    </location>
</feature>
<evidence type="ECO:0000256" key="1">
    <source>
        <dbReference type="SAM" id="Coils"/>
    </source>
</evidence>
<feature type="compositionally biased region" description="Polar residues" evidence="2">
    <location>
        <begin position="621"/>
        <end position="643"/>
    </location>
</feature>
<protein>
    <submittedName>
        <fullName evidence="4">Coiled-coil domain-containing protein 191 isoform X1</fullName>
    </submittedName>
</protein>
<dbReference type="FunCoup" id="A0A6P5M2S1">
    <property type="interactions" value="973"/>
</dbReference>
<feature type="region of interest" description="Disordered" evidence="2">
    <location>
        <begin position="457"/>
        <end position="496"/>
    </location>
</feature>
<feature type="region of interest" description="Disordered" evidence="2">
    <location>
        <begin position="109"/>
        <end position="135"/>
    </location>
</feature>
<organism evidence="3 4">
    <name type="scientific">Phascolarctos cinereus</name>
    <name type="common">Koala</name>
    <dbReference type="NCBI Taxonomy" id="38626"/>
    <lineage>
        <taxon>Eukaryota</taxon>
        <taxon>Metazoa</taxon>
        <taxon>Chordata</taxon>
        <taxon>Craniata</taxon>
        <taxon>Vertebrata</taxon>
        <taxon>Euteleostomi</taxon>
        <taxon>Mammalia</taxon>
        <taxon>Metatheria</taxon>
        <taxon>Diprotodontia</taxon>
        <taxon>Phascolarctidae</taxon>
        <taxon>Phascolarctos</taxon>
    </lineage>
</organism>
<evidence type="ECO:0000313" key="3">
    <source>
        <dbReference type="Proteomes" id="UP000515140"/>
    </source>
</evidence>
<dbReference type="GeneID" id="110222235"/>
<dbReference type="AlphaFoldDB" id="A0A6P5M2S1"/>
<feature type="compositionally biased region" description="Basic and acidic residues" evidence="2">
    <location>
        <begin position="468"/>
        <end position="483"/>
    </location>
</feature>
<evidence type="ECO:0000256" key="2">
    <source>
        <dbReference type="SAM" id="MobiDB-lite"/>
    </source>
</evidence>
<proteinExistence type="predicted"/>
<feature type="coiled-coil region" evidence="1">
    <location>
        <begin position="562"/>
        <end position="605"/>
    </location>
</feature>
<dbReference type="KEGG" id="pcw:110222235"/>
<dbReference type="RefSeq" id="XP_020862809.1">
    <property type="nucleotide sequence ID" value="XM_021007150.1"/>
</dbReference>
<sequence length="939" mass="110953">MPVGTRELASSGKRTDLYRWKRFTKKANPKHDFDSENLEYWTKRVEKASEFAVSEVFSPRNANVPRRPWGKVVDLETTEQLVDHDEAHEEAQELLNDWMNSKLKMELTNDKEDDEEAVPNVTSSPEENGTVDPVKYENFDDLYGHLEEEEESTTVKQFIDHLLHKDIVDSGVLEDHGVKENQEKKKQKDPCLIMEMRHKQVKENRLRRQKELERQRAEKALKKSAFTEAQYLVQEEKKKKALKVKKEEEEIQKEMVKLRKQMVERRCTVQEAWKIERKKQEEKSQKRLEKVSFQNTQVLLNEEKVAKEKKKKQQELLARINLENHQCLQKYFSAWKKMVFEHKLKMKKAEALADWKCQIKFLQAWRIYTRIQKLAQETQAMEASVKEQVRKQQLATDFNRRRILRHYFTQWQHLYRKETGRRQLELKKEETRKKMDELLKAASLGKLSSNGFCDILNREKRKSQNPSTRKEEVPVTFSREKPSGSEGSISSPPLCKKPKSVIQVPIQQAPPNSPELPHSNTPSCESLHQICSGQQSRTPSQKSVSPYMGHFHNRHIFQQQVIEEQKKKLQEQKKIILELQLNQRLREAREEAERATAVTAALTRLMSNPREEKMKKGCHILSNSPGPSSGIDSPKADSQSPLNASRKKSKQLLTPHPILKAMEERAAQRSERKKVLAEIKKKQEEEKLVTGKKLGNLVLSMYFPLKKAQLKAQEEARQRKEAEEKEIQLEKRREEKRLKKMRELEKQRRAERNQQLQAKAKDHYERALLRGKGLEPWKRLLSQSKHNMEVAENHYCSTIQRKYLLTWFHYNQESLAKKKAQADKLYSQILLKRAFRSWLEYKDSLTIAEEKARKFNAAFLQKNIFMSWLNMVREEKIDAQKKLQIAIRHSDRRILSTIFQTWKKLPKLMKEEKLKEERREELRKKVAEILPDFRTVSSV</sequence>
<evidence type="ECO:0000313" key="4">
    <source>
        <dbReference type="RefSeq" id="XP_020862809.1"/>
    </source>
</evidence>
<dbReference type="InterPro" id="IPR052270">
    <property type="entry name" value="CACF_protein"/>
</dbReference>
<feature type="region of interest" description="Disordered" evidence="2">
    <location>
        <begin position="507"/>
        <end position="526"/>
    </location>
</feature>
<reference evidence="4" key="1">
    <citation type="submission" date="2025-08" db="UniProtKB">
        <authorList>
            <consortium name="RefSeq"/>
        </authorList>
    </citation>
    <scope>IDENTIFICATION</scope>
    <source>
        <tissue evidence="4">Spleen</tissue>
    </source>
</reference>
<feature type="coiled-coil region" evidence="1">
    <location>
        <begin position="665"/>
        <end position="761"/>
    </location>
</feature>
<name>A0A6P5M2S1_PHACI</name>
<feature type="region of interest" description="Disordered" evidence="2">
    <location>
        <begin position="617"/>
        <end position="657"/>
    </location>
</feature>
<dbReference type="PANTHER" id="PTHR22028">
    <property type="entry name" value="SFI1 SPINDLE BODY DOMAIN-CONTAINING PROTEIN-RELATED"/>
    <property type="match status" value="1"/>
</dbReference>